<dbReference type="PANTHER" id="PTHR22946:SF9">
    <property type="entry name" value="POLYKETIDE TRANSFERASE AF380"/>
    <property type="match status" value="1"/>
</dbReference>
<accession>A0ABW4X6N2</accession>
<proteinExistence type="inferred from homology"/>
<name>A0ABW4X6N2_9ACTN</name>
<comment type="caution">
    <text evidence="4">The sequence shown here is derived from an EMBL/GenBank/DDBJ whole genome shotgun (WGS) entry which is preliminary data.</text>
</comment>
<comment type="similarity">
    <text evidence="1">Belongs to the AB hydrolase superfamily.</text>
</comment>
<evidence type="ECO:0000313" key="5">
    <source>
        <dbReference type="Proteomes" id="UP001597402"/>
    </source>
</evidence>
<organism evidence="4 5">
    <name type="scientific">Blastococcus deserti</name>
    <dbReference type="NCBI Taxonomy" id="2259033"/>
    <lineage>
        <taxon>Bacteria</taxon>
        <taxon>Bacillati</taxon>
        <taxon>Actinomycetota</taxon>
        <taxon>Actinomycetes</taxon>
        <taxon>Geodermatophilales</taxon>
        <taxon>Geodermatophilaceae</taxon>
        <taxon>Blastococcus</taxon>
    </lineage>
</organism>
<evidence type="ECO:0000313" key="4">
    <source>
        <dbReference type="EMBL" id="MFD2091081.1"/>
    </source>
</evidence>
<dbReference type="Proteomes" id="UP001597402">
    <property type="component" value="Unassembled WGS sequence"/>
</dbReference>
<protein>
    <submittedName>
        <fullName evidence="4">Dienelactone hydrolase family protein</fullName>
        <ecNumber evidence="4">3.1.-.-</ecNumber>
    </submittedName>
</protein>
<feature type="domain" description="Dienelactone hydrolase" evidence="3">
    <location>
        <begin position="27"/>
        <end position="203"/>
    </location>
</feature>
<sequence>MAIEEPTIRRTVEVPTTRAALAGDLVVPAAARGVVLFAHGSGSSRHSPRNRKVAAALQDAGFGTLLIDLLTEVEEAVDARTRHLRFDIGLLAGRLTGAADWLAGDAATAGLPLATFGASTGAAAALVTAAERPDRVGAVISRGGRPDLAGSALERVRAPTLLVVGGADPQVLDLNRAAAARLAAEYEVAVVPGATHLFPEPGALEQVVDLALAWLDRWLRVPPTSGG</sequence>
<gene>
    <name evidence="4" type="ORF">ACFSHS_05780</name>
</gene>
<dbReference type="InterPro" id="IPR050261">
    <property type="entry name" value="FrsA_esterase"/>
</dbReference>
<reference evidence="5" key="1">
    <citation type="journal article" date="2019" name="Int. J. Syst. Evol. Microbiol.">
        <title>The Global Catalogue of Microorganisms (GCM) 10K type strain sequencing project: providing services to taxonomists for standard genome sequencing and annotation.</title>
        <authorList>
            <consortium name="The Broad Institute Genomics Platform"/>
            <consortium name="The Broad Institute Genome Sequencing Center for Infectious Disease"/>
            <person name="Wu L."/>
            <person name="Ma J."/>
        </authorList>
    </citation>
    <scope>NUCLEOTIDE SEQUENCE [LARGE SCALE GENOMIC DNA]</scope>
    <source>
        <strain evidence="5">JCM 3338</strain>
    </source>
</reference>
<dbReference type="Gene3D" id="3.40.50.1820">
    <property type="entry name" value="alpha/beta hydrolase"/>
    <property type="match status" value="1"/>
</dbReference>
<evidence type="ECO:0000259" key="3">
    <source>
        <dbReference type="Pfam" id="PF01738"/>
    </source>
</evidence>
<dbReference type="Pfam" id="PF01738">
    <property type="entry name" value="DLH"/>
    <property type="match status" value="1"/>
</dbReference>
<keyword evidence="2 4" id="KW-0378">Hydrolase</keyword>
<dbReference type="GO" id="GO:0016787">
    <property type="term" value="F:hydrolase activity"/>
    <property type="evidence" value="ECO:0007669"/>
    <property type="project" value="UniProtKB-KW"/>
</dbReference>
<dbReference type="InterPro" id="IPR002925">
    <property type="entry name" value="Dienelactn_hydro"/>
</dbReference>
<dbReference type="InterPro" id="IPR029058">
    <property type="entry name" value="AB_hydrolase_fold"/>
</dbReference>
<keyword evidence="5" id="KW-1185">Reference proteome</keyword>
<dbReference type="PANTHER" id="PTHR22946">
    <property type="entry name" value="DIENELACTONE HYDROLASE DOMAIN-CONTAINING PROTEIN-RELATED"/>
    <property type="match status" value="1"/>
</dbReference>
<dbReference type="RefSeq" id="WP_376872945.1">
    <property type="nucleotide sequence ID" value="NZ_JBHUHP010000004.1"/>
</dbReference>
<dbReference type="EMBL" id="JBHUHP010000004">
    <property type="protein sequence ID" value="MFD2091081.1"/>
    <property type="molecule type" value="Genomic_DNA"/>
</dbReference>
<evidence type="ECO:0000256" key="1">
    <source>
        <dbReference type="ARBA" id="ARBA00008645"/>
    </source>
</evidence>
<evidence type="ECO:0000256" key="2">
    <source>
        <dbReference type="ARBA" id="ARBA00022801"/>
    </source>
</evidence>
<dbReference type="SUPFAM" id="SSF53474">
    <property type="entry name" value="alpha/beta-Hydrolases"/>
    <property type="match status" value="1"/>
</dbReference>
<dbReference type="EC" id="3.1.-.-" evidence="4"/>